<protein>
    <submittedName>
        <fullName evidence="5">FAD/NAD(P)-binding domain-containing protein</fullName>
    </submittedName>
</protein>
<reference evidence="5 6" key="1">
    <citation type="submission" date="2018-02" db="EMBL/GenBank/DDBJ databases">
        <title>The genomes of Aspergillus section Nigri reveals drivers in fungal speciation.</title>
        <authorList>
            <consortium name="DOE Joint Genome Institute"/>
            <person name="Vesth T.C."/>
            <person name="Nybo J."/>
            <person name="Theobald S."/>
            <person name="Brandl J."/>
            <person name="Frisvad J.C."/>
            <person name="Nielsen K.F."/>
            <person name="Lyhne E.K."/>
            <person name="Kogle M.E."/>
            <person name="Kuo A."/>
            <person name="Riley R."/>
            <person name="Clum A."/>
            <person name="Nolan M."/>
            <person name="Lipzen A."/>
            <person name="Salamov A."/>
            <person name="Henrissat B."/>
            <person name="Wiebenga A."/>
            <person name="De vries R.P."/>
            <person name="Grigoriev I.V."/>
            <person name="Mortensen U.H."/>
            <person name="Andersen M.R."/>
            <person name="Baker S.E."/>
        </authorList>
    </citation>
    <scope>NUCLEOTIDE SEQUENCE [LARGE SCALE GENOMIC DNA]</scope>
    <source>
        <strain evidence="5 6">CBS 101889</strain>
    </source>
</reference>
<dbReference type="SUPFAM" id="SSF54373">
    <property type="entry name" value="FAD-linked reductases, C-terminal domain"/>
    <property type="match status" value="1"/>
</dbReference>
<evidence type="ECO:0000256" key="2">
    <source>
        <dbReference type="PIRSR" id="PIRSR000137-2"/>
    </source>
</evidence>
<dbReference type="PIRSF" id="PIRSF000137">
    <property type="entry name" value="Alcohol_oxidase"/>
    <property type="match status" value="1"/>
</dbReference>
<dbReference type="VEuPathDB" id="FungiDB:BO97DRAFT_446660"/>
<organism evidence="5 6">
    <name type="scientific">Aspergillus homomorphus (strain CBS 101889)</name>
    <dbReference type="NCBI Taxonomy" id="1450537"/>
    <lineage>
        <taxon>Eukaryota</taxon>
        <taxon>Fungi</taxon>
        <taxon>Dikarya</taxon>
        <taxon>Ascomycota</taxon>
        <taxon>Pezizomycotina</taxon>
        <taxon>Eurotiomycetes</taxon>
        <taxon>Eurotiomycetidae</taxon>
        <taxon>Eurotiales</taxon>
        <taxon>Aspergillaceae</taxon>
        <taxon>Aspergillus</taxon>
        <taxon>Aspergillus subgen. Circumdati</taxon>
    </lineage>
</organism>
<dbReference type="AlphaFoldDB" id="A0A395HJT2"/>
<dbReference type="GO" id="GO:0050660">
    <property type="term" value="F:flavin adenine dinucleotide binding"/>
    <property type="evidence" value="ECO:0007669"/>
    <property type="project" value="InterPro"/>
</dbReference>
<feature type="signal peptide" evidence="3">
    <location>
        <begin position="1"/>
        <end position="20"/>
    </location>
</feature>
<feature type="domain" description="Glucose-methanol-choline oxidoreductase N-terminal" evidence="4">
    <location>
        <begin position="281"/>
        <end position="295"/>
    </location>
</feature>
<dbReference type="PROSITE" id="PS00624">
    <property type="entry name" value="GMC_OXRED_2"/>
    <property type="match status" value="1"/>
</dbReference>
<feature type="binding site" evidence="2">
    <location>
        <begin position="124"/>
        <end position="127"/>
    </location>
    <ligand>
        <name>FAD</name>
        <dbReference type="ChEBI" id="CHEBI:57692"/>
    </ligand>
</feature>
<feature type="binding site" evidence="2">
    <location>
        <position position="116"/>
    </location>
    <ligand>
        <name>FAD</name>
        <dbReference type="ChEBI" id="CHEBI:57692"/>
    </ligand>
</feature>
<dbReference type="PANTHER" id="PTHR47190:SF4">
    <property type="entry name" value="DEHYDROGENASE, PUTATIVE-RELATED"/>
    <property type="match status" value="1"/>
</dbReference>
<dbReference type="InterPro" id="IPR053208">
    <property type="entry name" value="GMC_Oxidoreductase_CD"/>
</dbReference>
<feature type="chain" id="PRO_5017321192" evidence="3">
    <location>
        <begin position="21"/>
        <end position="550"/>
    </location>
</feature>
<evidence type="ECO:0000313" key="5">
    <source>
        <dbReference type="EMBL" id="RAL07683.1"/>
    </source>
</evidence>
<proteinExistence type="inferred from homology"/>
<dbReference type="GO" id="GO:0016614">
    <property type="term" value="F:oxidoreductase activity, acting on CH-OH group of donors"/>
    <property type="evidence" value="ECO:0007669"/>
    <property type="project" value="InterPro"/>
</dbReference>
<dbReference type="Gene3D" id="3.50.50.60">
    <property type="entry name" value="FAD/NAD(P)-binding domain"/>
    <property type="match status" value="1"/>
</dbReference>
<dbReference type="OrthoDB" id="413885at2759"/>
<feature type="binding site" evidence="2">
    <location>
        <position position="519"/>
    </location>
    <ligand>
        <name>FAD</name>
        <dbReference type="ChEBI" id="CHEBI:57692"/>
    </ligand>
</feature>
<evidence type="ECO:0000313" key="6">
    <source>
        <dbReference type="Proteomes" id="UP000248961"/>
    </source>
</evidence>
<dbReference type="InterPro" id="IPR007867">
    <property type="entry name" value="GMC_OxRtase_C"/>
</dbReference>
<gene>
    <name evidence="5" type="ORF">BO97DRAFT_446660</name>
</gene>
<dbReference type="Pfam" id="PF13450">
    <property type="entry name" value="NAD_binding_8"/>
    <property type="match status" value="1"/>
</dbReference>
<dbReference type="STRING" id="1450537.A0A395HJT2"/>
<accession>A0A395HJT2</accession>
<dbReference type="PANTHER" id="PTHR47190">
    <property type="entry name" value="DEHYDROGENASE, PUTATIVE-RELATED"/>
    <property type="match status" value="1"/>
</dbReference>
<evidence type="ECO:0000256" key="3">
    <source>
        <dbReference type="SAM" id="SignalP"/>
    </source>
</evidence>
<dbReference type="Pfam" id="PF00732">
    <property type="entry name" value="GMC_oxred_N"/>
    <property type="match status" value="1"/>
</dbReference>
<keyword evidence="6" id="KW-1185">Reference proteome</keyword>
<feature type="binding site" evidence="2">
    <location>
        <position position="243"/>
    </location>
    <ligand>
        <name>FAD</name>
        <dbReference type="ChEBI" id="CHEBI:57692"/>
    </ligand>
</feature>
<dbReference type="EMBL" id="KZ824326">
    <property type="protein sequence ID" value="RAL07683.1"/>
    <property type="molecule type" value="Genomic_DNA"/>
</dbReference>
<name>A0A395HJT2_ASPHC</name>
<keyword evidence="2" id="KW-0274">FAD</keyword>
<keyword evidence="3" id="KW-0732">Signal</keyword>
<dbReference type="GeneID" id="37202962"/>
<sequence>MRSVVVGGLLAASSALGVAGFPHAHTVGKADVYDYIVVGGGPSGIITAERLAEANKTVLLLERGRGPTVATGANDTLVWNKNLTPIDVPGLSADIGSLPEWEDYICTDTEGYAACVLGGGVTVNYMVFVHPPDHDFNDKWPKGWKWDDVKPAADRLYERNPGSILPSADGKRYDQGLYTVLSNFFSNLGWKAVDMISQPNEKHQVYSYPAWNIQDQKRAGPVRTYLPLAEKHKNFNLQLGSKVTRVLRSGSRITGVEVENTFGQRKNITLATNGKVVLSAGALSTPRILFNSGIGPKTQIETAQKSGVAVLPRNEWINLPVGIGLKDHPIFSIIVKSNGTYGPLDWTGIYNGTDTADINLYAQGNGVLTQGKHRLTWFSSNVVDGRTRYYQGSCAPTGENEFTITTYMTHGLTSSGVLGLDADGKTVYEKTPWMNTAGDRAAAKLFIQGLVDDLTHPSTGFQLETYTNVSSILGSLTTGMHYTTTAKMGTDDGRYGNGTSVVDTNTKVYGTDNLYIVDGSIHPDLPTGNIQAAIMVVAEAAVAKILAHDH</sequence>
<dbReference type="Gene3D" id="3.30.410.10">
    <property type="entry name" value="Cholesterol Oxidase, domain 2"/>
    <property type="match status" value="1"/>
</dbReference>
<keyword evidence="2" id="KW-0285">Flavoprotein</keyword>
<evidence type="ECO:0000256" key="1">
    <source>
        <dbReference type="ARBA" id="ARBA00010790"/>
    </source>
</evidence>
<dbReference type="InterPro" id="IPR036188">
    <property type="entry name" value="FAD/NAD-bd_sf"/>
</dbReference>
<dbReference type="InterPro" id="IPR012132">
    <property type="entry name" value="GMC_OxRdtase"/>
</dbReference>
<dbReference type="Proteomes" id="UP000248961">
    <property type="component" value="Unassembled WGS sequence"/>
</dbReference>
<dbReference type="Pfam" id="PF05199">
    <property type="entry name" value="GMC_oxred_C"/>
    <property type="match status" value="1"/>
</dbReference>
<comment type="cofactor">
    <cofactor evidence="2">
        <name>FAD</name>
        <dbReference type="ChEBI" id="CHEBI:57692"/>
    </cofactor>
</comment>
<evidence type="ECO:0000259" key="4">
    <source>
        <dbReference type="PROSITE" id="PS00624"/>
    </source>
</evidence>
<dbReference type="InterPro" id="IPR000172">
    <property type="entry name" value="GMC_OxRdtase_N"/>
</dbReference>
<dbReference type="RefSeq" id="XP_025546837.1">
    <property type="nucleotide sequence ID" value="XM_025698673.1"/>
</dbReference>
<dbReference type="SUPFAM" id="SSF51905">
    <property type="entry name" value="FAD/NAD(P)-binding domain"/>
    <property type="match status" value="1"/>
</dbReference>
<comment type="similarity">
    <text evidence="1">Belongs to the GMC oxidoreductase family.</text>
</comment>